<evidence type="ECO:0000313" key="9">
    <source>
        <dbReference type="Proteomes" id="UP000002791"/>
    </source>
</evidence>
<name>H5XKB5_9PSEU</name>
<dbReference type="RefSeq" id="WP_005459902.1">
    <property type="nucleotide sequence ID" value="NZ_CM001440.1"/>
</dbReference>
<evidence type="ECO:0000256" key="6">
    <source>
        <dbReference type="ARBA" id="ARBA00023211"/>
    </source>
</evidence>
<evidence type="ECO:0000256" key="4">
    <source>
        <dbReference type="ARBA" id="ARBA00022801"/>
    </source>
</evidence>
<dbReference type="SUPFAM" id="SSF55811">
    <property type="entry name" value="Nudix"/>
    <property type="match status" value="1"/>
</dbReference>
<protein>
    <submittedName>
        <fullName evidence="8">ADP-ribose pyrophosphatase</fullName>
    </submittedName>
</protein>
<dbReference type="EMBL" id="CM001440">
    <property type="protein sequence ID" value="EHR63550.1"/>
    <property type="molecule type" value="Genomic_DNA"/>
</dbReference>
<dbReference type="Pfam" id="PF00293">
    <property type="entry name" value="NUDIX"/>
    <property type="match status" value="1"/>
</dbReference>
<dbReference type="eggNOG" id="COG0494">
    <property type="taxonomic scope" value="Bacteria"/>
</dbReference>
<dbReference type="GO" id="GO:0010945">
    <property type="term" value="F:coenzyme A diphosphatase activity"/>
    <property type="evidence" value="ECO:0007669"/>
    <property type="project" value="InterPro"/>
</dbReference>
<keyword evidence="5" id="KW-0460">Magnesium</keyword>
<gene>
    <name evidence="8" type="ORF">SaccyDRAFT_4744</name>
</gene>
<evidence type="ECO:0000313" key="8">
    <source>
        <dbReference type="EMBL" id="EHR63550.1"/>
    </source>
</evidence>
<dbReference type="Gene3D" id="3.90.79.10">
    <property type="entry name" value="Nucleoside Triphosphate Pyrophosphohydrolase"/>
    <property type="match status" value="1"/>
</dbReference>
<organism evidence="8 9">
    <name type="scientific">Saccharomonospora cyanea NA-134</name>
    <dbReference type="NCBI Taxonomy" id="882082"/>
    <lineage>
        <taxon>Bacteria</taxon>
        <taxon>Bacillati</taxon>
        <taxon>Actinomycetota</taxon>
        <taxon>Actinomycetes</taxon>
        <taxon>Pseudonocardiales</taxon>
        <taxon>Pseudonocardiaceae</taxon>
        <taxon>Saccharomonospora</taxon>
    </lineage>
</organism>
<dbReference type="GO" id="GO:0046872">
    <property type="term" value="F:metal ion binding"/>
    <property type="evidence" value="ECO:0007669"/>
    <property type="project" value="UniProtKB-KW"/>
</dbReference>
<evidence type="ECO:0000259" key="7">
    <source>
        <dbReference type="PROSITE" id="PS51462"/>
    </source>
</evidence>
<feature type="domain" description="Nudix hydrolase" evidence="7">
    <location>
        <begin position="40"/>
        <end position="185"/>
    </location>
</feature>
<dbReference type="InterPro" id="IPR020084">
    <property type="entry name" value="NUDIX_hydrolase_CS"/>
</dbReference>
<sequence length="239" mass="25519">MSGPLVPSAEAPDFLRPLVEASAKVDSTTFTRVTAPPYAGARRASVLMLFGERADHTDGPDVLLLRRADTLGSHAGQVAFPGGGAEDGESPVATALREAEEETGVAPEGVRPVAVFPELYVPVSRFAVTPVLAHWHSPSPVRPVDPAETAAVARVPIAELADPGNRFSVRLKRSGWRGPAFTVRGLFVWGFTAGLLSALLDLGGWAREWDRDDVRDLDVALAEHEARMAGRADVTGERR</sequence>
<dbReference type="PANTHER" id="PTHR12992">
    <property type="entry name" value="NUDIX HYDROLASE"/>
    <property type="match status" value="1"/>
</dbReference>
<dbReference type="Proteomes" id="UP000002791">
    <property type="component" value="Chromosome"/>
</dbReference>
<keyword evidence="9" id="KW-1185">Reference proteome</keyword>
<keyword evidence="6" id="KW-0464">Manganese</keyword>
<dbReference type="STRING" id="882082.SaccyDRAFT_4744"/>
<proteinExistence type="predicted"/>
<dbReference type="PANTHER" id="PTHR12992:SF11">
    <property type="entry name" value="MITOCHONDRIAL COENZYME A DIPHOSPHATASE NUDT8"/>
    <property type="match status" value="1"/>
</dbReference>
<dbReference type="PROSITE" id="PS00893">
    <property type="entry name" value="NUDIX_BOX"/>
    <property type="match status" value="1"/>
</dbReference>
<keyword evidence="3" id="KW-0479">Metal-binding</keyword>
<evidence type="ECO:0000256" key="1">
    <source>
        <dbReference type="ARBA" id="ARBA00001936"/>
    </source>
</evidence>
<dbReference type="InterPro" id="IPR000086">
    <property type="entry name" value="NUDIX_hydrolase_dom"/>
</dbReference>
<dbReference type="HOGENOM" id="CLU_040940_3_1_11"/>
<dbReference type="CDD" id="cd03426">
    <property type="entry name" value="NUDIX_CoAse_Nudt7"/>
    <property type="match status" value="1"/>
</dbReference>
<accession>H5XKB5</accession>
<evidence type="ECO:0000256" key="3">
    <source>
        <dbReference type="ARBA" id="ARBA00022723"/>
    </source>
</evidence>
<comment type="cofactor">
    <cofactor evidence="2">
        <name>Mg(2+)</name>
        <dbReference type="ChEBI" id="CHEBI:18420"/>
    </cofactor>
</comment>
<comment type="cofactor">
    <cofactor evidence="1">
        <name>Mn(2+)</name>
        <dbReference type="ChEBI" id="CHEBI:29035"/>
    </cofactor>
</comment>
<reference evidence="8 9" key="1">
    <citation type="submission" date="2011-11" db="EMBL/GenBank/DDBJ databases">
        <title>The Noncontiguous Finished sequence of Saccharomonospora cyanea NA-134.</title>
        <authorList>
            <consortium name="US DOE Joint Genome Institute"/>
            <person name="Lucas S."/>
            <person name="Han J."/>
            <person name="Lapidus A."/>
            <person name="Cheng J.-F."/>
            <person name="Goodwin L."/>
            <person name="Pitluck S."/>
            <person name="Peters L."/>
            <person name="Ovchinnikova G."/>
            <person name="Lu M."/>
            <person name="Detter J.C."/>
            <person name="Han C."/>
            <person name="Tapia R."/>
            <person name="Land M."/>
            <person name="Hauser L."/>
            <person name="Kyrpides N."/>
            <person name="Ivanova N."/>
            <person name="Pagani I."/>
            <person name="Brambilla E.-M."/>
            <person name="Klenk H.-P."/>
            <person name="Woyke T."/>
        </authorList>
    </citation>
    <scope>NUCLEOTIDE SEQUENCE [LARGE SCALE GENOMIC DNA]</scope>
    <source>
        <strain evidence="8 9">NA-134</strain>
    </source>
</reference>
<dbReference type="InterPro" id="IPR045121">
    <property type="entry name" value="CoAse"/>
</dbReference>
<dbReference type="InterPro" id="IPR015797">
    <property type="entry name" value="NUDIX_hydrolase-like_dom_sf"/>
</dbReference>
<evidence type="ECO:0000256" key="2">
    <source>
        <dbReference type="ARBA" id="ARBA00001946"/>
    </source>
</evidence>
<dbReference type="OrthoDB" id="9802805at2"/>
<dbReference type="PROSITE" id="PS51462">
    <property type="entry name" value="NUDIX"/>
    <property type="match status" value="1"/>
</dbReference>
<dbReference type="AlphaFoldDB" id="H5XKB5"/>
<evidence type="ECO:0000256" key="5">
    <source>
        <dbReference type="ARBA" id="ARBA00022842"/>
    </source>
</evidence>
<keyword evidence="4" id="KW-0378">Hydrolase</keyword>